<keyword evidence="1" id="KW-0472">Membrane</keyword>
<dbReference type="OrthoDB" id="2304834at2"/>
<evidence type="ECO:0000256" key="1">
    <source>
        <dbReference type="SAM" id="Phobius"/>
    </source>
</evidence>
<organism evidence="2 3">
    <name type="scientific">Bombilactobacillus mellifer</name>
    <dbReference type="NCBI Taxonomy" id="1218492"/>
    <lineage>
        <taxon>Bacteria</taxon>
        <taxon>Bacillati</taxon>
        <taxon>Bacillota</taxon>
        <taxon>Bacilli</taxon>
        <taxon>Lactobacillales</taxon>
        <taxon>Lactobacillaceae</taxon>
        <taxon>Bombilactobacillus</taxon>
    </lineage>
</organism>
<sequence length="153" mass="18041">MKMVQLPNLSRQLAFTLVETIIALNLICWLIIIPSIDLGQQWQIQQEKLFLLKFQSNWNWSLKRAFLEKSNCVVEFNSAQHIITFRDYRLQTPNVNLTLPKTLNASLKRNNKLTIHADGSVEPTTIYFVSQLTKRRYTYTVQKHWGRLFETQT</sequence>
<name>A0A0F4LUQ0_9LACO</name>
<evidence type="ECO:0008006" key="4">
    <source>
        <dbReference type="Google" id="ProtNLM"/>
    </source>
</evidence>
<feature type="transmembrane region" description="Helical" evidence="1">
    <location>
        <begin position="12"/>
        <end position="32"/>
    </location>
</feature>
<gene>
    <name evidence="2" type="ORF">JG30_10580</name>
</gene>
<dbReference type="EMBL" id="JXJQ01000008">
    <property type="protein sequence ID" value="KJY61999.1"/>
    <property type="molecule type" value="Genomic_DNA"/>
</dbReference>
<dbReference type="STRING" id="1218492.JG30_10580"/>
<keyword evidence="1" id="KW-1133">Transmembrane helix</keyword>
<reference evidence="2 3" key="1">
    <citation type="submission" date="2015-01" db="EMBL/GenBank/DDBJ databases">
        <title>Comparative genomics of the lactic acid bacteria isolated from the honey bee gut.</title>
        <authorList>
            <person name="Ellegaard K.M."/>
            <person name="Tamarit D."/>
            <person name="Javelind E."/>
            <person name="Olofsson T."/>
            <person name="Andersson S.G."/>
            <person name="Vasquez A."/>
        </authorList>
    </citation>
    <scope>NUCLEOTIDE SEQUENCE [LARGE SCALE GENOMIC DNA]</scope>
    <source>
        <strain evidence="2 3">Bin4</strain>
    </source>
</reference>
<protein>
    <recommendedName>
        <fullName evidence="4">Competence protein ComGD</fullName>
    </recommendedName>
</protein>
<comment type="caution">
    <text evidence="2">The sequence shown here is derived from an EMBL/GenBank/DDBJ whole genome shotgun (WGS) entry which is preliminary data.</text>
</comment>
<keyword evidence="1" id="KW-0812">Transmembrane</keyword>
<dbReference type="HOGENOM" id="CLU_1710948_0_0_9"/>
<evidence type="ECO:0000313" key="2">
    <source>
        <dbReference type="EMBL" id="KJY61999.1"/>
    </source>
</evidence>
<dbReference type="AlphaFoldDB" id="A0A0F4LUQ0"/>
<dbReference type="Proteomes" id="UP000033558">
    <property type="component" value="Unassembled WGS sequence"/>
</dbReference>
<proteinExistence type="predicted"/>
<keyword evidence="3" id="KW-1185">Reference proteome</keyword>
<dbReference type="RefSeq" id="WP_143443894.1">
    <property type="nucleotide sequence ID" value="NZ_KQ034028.1"/>
</dbReference>
<dbReference type="PATRIC" id="fig|1218492.5.peg.1201"/>
<accession>A0A0F4LUQ0</accession>
<evidence type="ECO:0000313" key="3">
    <source>
        <dbReference type="Proteomes" id="UP000033558"/>
    </source>
</evidence>